<accession>A0A8K0KSK6</accession>
<name>A0A8K0KSK6_LADFU</name>
<reference evidence="1" key="1">
    <citation type="submission" date="2013-04" db="EMBL/GenBank/DDBJ databases">
        <authorList>
            <person name="Qu J."/>
            <person name="Murali S.C."/>
            <person name="Bandaranaike D."/>
            <person name="Bellair M."/>
            <person name="Blankenburg K."/>
            <person name="Chao H."/>
            <person name="Dinh H."/>
            <person name="Doddapaneni H."/>
            <person name="Downs B."/>
            <person name="Dugan-Rocha S."/>
            <person name="Elkadiri S."/>
            <person name="Gnanaolivu R.D."/>
            <person name="Hernandez B."/>
            <person name="Javaid M."/>
            <person name="Jayaseelan J.C."/>
            <person name="Lee S."/>
            <person name="Li M."/>
            <person name="Ming W."/>
            <person name="Munidasa M."/>
            <person name="Muniz J."/>
            <person name="Nguyen L."/>
            <person name="Ongeri F."/>
            <person name="Osuji N."/>
            <person name="Pu L.-L."/>
            <person name="Puazo M."/>
            <person name="Qu C."/>
            <person name="Quiroz J."/>
            <person name="Raj R."/>
            <person name="Weissenberger G."/>
            <person name="Xin Y."/>
            <person name="Zou X."/>
            <person name="Han Y."/>
            <person name="Richards S."/>
            <person name="Worley K."/>
            <person name="Muzny D."/>
            <person name="Gibbs R."/>
        </authorList>
    </citation>
    <scope>NUCLEOTIDE SEQUENCE</scope>
    <source>
        <strain evidence="1">Sampled in the wild</strain>
    </source>
</reference>
<gene>
    <name evidence="1" type="ORF">J437_LFUL019103</name>
</gene>
<comment type="caution">
    <text evidence="1">The sequence shown here is derived from an EMBL/GenBank/DDBJ whole genome shotgun (WGS) entry which is preliminary data.</text>
</comment>
<sequence length="170" mass="19556">MITLYPYLLNKPKARHENILIILPSQPLLLDWMKPYSKIVPSPYEINLANYREFALKTAEIFVTIYTWYFMPPTLHKVLIHGASIIGAAPLPIGMFSEEAQESRNKDCRRFREKASRTDGNTDLVHHLLITSDPIITSVRRSPKTTGRSIPDEVLNLFSAPKLNYRNTNF</sequence>
<evidence type="ECO:0000313" key="1">
    <source>
        <dbReference type="EMBL" id="KAG8239699.1"/>
    </source>
</evidence>
<dbReference type="EMBL" id="KZ309837">
    <property type="protein sequence ID" value="KAG8239699.1"/>
    <property type="molecule type" value="Genomic_DNA"/>
</dbReference>
<dbReference type="OrthoDB" id="6627303at2759"/>
<reference evidence="1" key="2">
    <citation type="submission" date="2017-10" db="EMBL/GenBank/DDBJ databases">
        <title>Ladona fulva Genome sequencing and assembly.</title>
        <authorList>
            <person name="Murali S."/>
            <person name="Richards S."/>
            <person name="Bandaranaike D."/>
            <person name="Bellair M."/>
            <person name="Blankenburg K."/>
            <person name="Chao H."/>
            <person name="Dinh H."/>
            <person name="Doddapaneni H."/>
            <person name="Dugan-Rocha S."/>
            <person name="Elkadiri S."/>
            <person name="Gnanaolivu R."/>
            <person name="Hernandez B."/>
            <person name="Skinner E."/>
            <person name="Javaid M."/>
            <person name="Lee S."/>
            <person name="Li M."/>
            <person name="Ming W."/>
            <person name="Munidasa M."/>
            <person name="Muniz J."/>
            <person name="Nguyen L."/>
            <person name="Hughes D."/>
            <person name="Osuji N."/>
            <person name="Pu L.-L."/>
            <person name="Puazo M."/>
            <person name="Qu C."/>
            <person name="Quiroz J."/>
            <person name="Raj R."/>
            <person name="Weissenberger G."/>
            <person name="Xin Y."/>
            <person name="Zou X."/>
            <person name="Han Y."/>
            <person name="Worley K."/>
            <person name="Muzny D."/>
            <person name="Gibbs R."/>
        </authorList>
    </citation>
    <scope>NUCLEOTIDE SEQUENCE</scope>
    <source>
        <strain evidence="1">Sampled in the wild</strain>
    </source>
</reference>
<evidence type="ECO:0000313" key="2">
    <source>
        <dbReference type="Proteomes" id="UP000792457"/>
    </source>
</evidence>
<keyword evidence="2" id="KW-1185">Reference proteome</keyword>
<proteinExistence type="predicted"/>
<dbReference type="AlphaFoldDB" id="A0A8K0KSK6"/>
<organism evidence="1 2">
    <name type="scientific">Ladona fulva</name>
    <name type="common">Scarce chaser dragonfly</name>
    <name type="synonym">Libellula fulva</name>
    <dbReference type="NCBI Taxonomy" id="123851"/>
    <lineage>
        <taxon>Eukaryota</taxon>
        <taxon>Metazoa</taxon>
        <taxon>Ecdysozoa</taxon>
        <taxon>Arthropoda</taxon>
        <taxon>Hexapoda</taxon>
        <taxon>Insecta</taxon>
        <taxon>Pterygota</taxon>
        <taxon>Palaeoptera</taxon>
        <taxon>Odonata</taxon>
        <taxon>Epiprocta</taxon>
        <taxon>Anisoptera</taxon>
        <taxon>Libelluloidea</taxon>
        <taxon>Libellulidae</taxon>
        <taxon>Ladona</taxon>
    </lineage>
</organism>
<protein>
    <submittedName>
        <fullName evidence="1">Uncharacterized protein</fullName>
    </submittedName>
</protein>
<dbReference type="Proteomes" id="UP000792457">
    <property type="component" value="Unassembled WGS sequence"/>
</dbReference>